<dbReference type="InterPro" id="IPR002324">
    <property type="entry name" value="Cyt_c_ID"/>
</dbReference>
<feature type="binding site" description="covalent" evidence="6">
    <location>
        <position position="140"/>
    </location>
    <ligand>
        <name>heme c</name>
        <dbReference type="ChEBI" id="CHEBI:61717"/>
    </ligand>
</feature>
<dbReference type="PRINTS" id="PR00606">
    <property type="entry name" value="CYTCHROMECID"/>
</dbReference>
<reference evidence="9" key="1">
    <citation type="submission" date="2018-05" db="EMBL/GenBank/DDBJ databases">
        <authorList>
            <person name="Lanie J.A."/>
            <person name="Ng W.-L."/>
            <person name="Kazmierczak K.M."/>
            <person name="Andrzejewski T.M."/>
            <person name="Davidsen T.M."/>
            <person name="Wayne K.J."/>
            <person name="Tettelin H."/>
            <person name="Glass J.I."/>
            <person name="Rusch D."/>
            <person name="Podicherti R."/>
            <person name="Tsui H.-C.T."/>
            <person name="Winkler M.E."/>
        </authorList>
    </citation>
    <scope>NUCLEOTIDE SEQUENCE</scope>
    <source>
        <strain evidence="9">KNB</strain>
    </source>
</reference>
<dbReference type="AlphaFoldDB" id="A0A2X0QTF6"/>
<dbReference type="PROSITE" id="PS51007">
    <property type="entry name" value="CYTC"/>
    <property type="match status" value="1"/>
</dbReference>
<dbReference type="Pfam" id="PF00034">
    <property type="entry name" value="Cytochrom_C"/>
    <property type="match status" value="1"/>
</dbReference>
<evidence type="ECO:0000256" key="3">
    <source>
        <dbReference type="ARBA" id="ARBA00022723"/>
    </source>
</evidence>
<dbReference type="GO" id="GO:0009055">
    <property type="term" value="F:electron transfer activity"/>
    <property type="evidence" value="ECO:0007669"/>
    <property type="project" value="InterPro"/>
</dbReference>
<evidence type="ECO:0000256" key="1">
    <source>
        <dbReference type="ARBA" id="ARBA00022448"/>
    </source>
</evidence>
<evidence type="ECO:0000259" key="8">
    <source>
        <dbReference type="PROSITE" id="PS51007"/>
    </source>
</evidence>
<sequence length="210" mass="22570">MLQYCICSLAALILCFSSSPGMAAPKYISLPPETAQLKKSGHPGYQVALQKCTICHSADYISLQPPGMSLRQWTDEVSKMKHAFGAPISDDEVSLIGEYLALTYGNEKIGIPVFPAHAEKTGVPGARVVDARALLTQNGCFGCHAVDRKVLGPAFRDVAERYRKNPQAIETVMKNIKAGGSGKWGSIPMPSFAALSDSDIKALAVFVLEQ</sequence>
<feature type="signal peptide" evidence="7">
    <location>
        <begin position="1"/>
        <end position="23"/>
    </location>
</feature>
<name>A0A2X0QTF6_9PROT</name>
<evidence type="ECO:0000313" key="9">
    <source>
        <dbReference type="EMBL" id="SPS05389.1"/>
    </source>
</evidence>
<keyword evidence="2 6" id="KW-0349">Heme</keyword>
<feature type="binding site" description="covalent" evidence="6">
    <location>
        <position position="189"/>
    </location>
    <ligand>
        <name>heme c</name>
        <dbReference type="ChEBI" id="CHEBI:61717"/>
    </ligand>
</feature>
<keyword evidence="7" id="KW-0732">Signal</keyword>
<feature type="binding site" description="covalent" evidence="6">
    <location>
        <position position="144"/>
    </location>
    <ligand>
        <name>heme c</name>
        <dbReference type="ChEBI" id="CHEBI:61717"/>
    </ligand>
</feature>
<dbReference type="InterPro" id="IPR009056">
    <property type="entry name" value="Cyt_c-like_dom"/>
</dbReference>
<comment type="PTM">
    <text evidence="6">Binds 1 heme c group covalently per subunit.</text>
</comment>
<keyword evidence="5 6" id="KW-0408">Iron</keyword>
<dbReference type="Gene3D" id="1.10.760.10">
    <property type="entry name" value="Cytochrome c-like domain"/>
    <property type="match status" value="2"/>
</dbReference>
<dbReference type="GO" id="GO:0020037">
    <property type="term" value="F:heme binding"/>
    <property type="evidence" value="ECO:0007669"/>
    <property type="project" value="InterPro"/>
</dbReference>
<keyword evidence="1" id="KW-0813">Transport</keyword>
<dbReference type="InterPro" id="IPR036909">
    <property type="entry name" value="Cyt_c-like_dom_sf"/>
</dbReference>
<feature type="domain" description="Cytochrome c" evidence="8">
    <location>
        <begin position="105"/>
        <end position="210"/>
    </location>
</feature>
<proteinExistence type="predicted"/>
<evidence type="ECO:0000256" key="4">
    <source>
        <dbReference type="ARBA" id="ARBA00022982"/>
    </source>
</evidence>
<evidence type="ECO:0000256" key="5">
    <source>
        <dbReference type="ARBA" id="ARBA00023004"/>
    </source>
</evidence>
<gene>
    <name evidence="9" type="primary">sorB</name>
    <name evidence="9" type="ORF">NITFAB_0979</name>
</gene>
<protein>
    <submittedName>
        <fullName evidence="9">Sulfite:cytochrome c oxidoreductase, subunit B</fullName>
    </submittedName>
</protein>
<keyword evidence="3 6" id="KW-0479">Metal-binding</keyword>
<evidence type="ECO:0000256" key="6">
    <source>
        <dbReference type="PIRSR" id="PIRSR602324-1"/>
    </source>
</evidence>
<accession>A0A2X0QTF6</accession>
<dbReference type="SUPFAM" id="SSF46626">
    <property type="entry name" value="Cytochrome c"/>
    <property type="match status" value="2"/>
</dbReference>
<organism evidence="9">
    <name type="scientific">Candidatus Nitrotoga fabula</name>
    <dbReference type="NCBI Taxonomy" id="2182327"/>
    <lineage>
        <taxon>Bacteria</taxon>
        <taxon>Pseudomonadati</taxon>
        <taxon>Pseudomonadota</taxon>
        <taxon>Betaproteobacteria</taxon>
        <taxon>Nitrosomonadales</taxon>
        <taxon>Gallionellaceae</taxon>
        <taxon>Candidatus Nitrotoga</taxon>
    </lineage>
</organism>
<evidence type="ECO:0000256" key="7">
    <source>
        <dbReference type="SAM" id="SignalP"/>
    </source>
</evidence>
<feature type="chain" id="PRO_5016066215" evidence="7">
    <location>
        <begin position="24"/>
        <end position="210"/>
    </location>
</feature>
<dbReference type="EMBL" id="LS423452">
    <property type="protein sequence ID" value="SPS05389.1"/>
    <property type="molecule type" value="Genomic_DNA"/>
</dbReference>
<keyword evidence="4" id="KW-0249">Electron transport</keyword>
<dbReference type="GO" id="GO:0005506">
    <property type="term" value="F:iron ion binding"/>
    <property type="evidence" value="ECO:0007669"/>
    <property type="project" value="InterPro"/>
</dbReference>
<evidence type="ECO:0000256" key="2">
    <source>
        <dbReference type="ARBA" id="ARBA00022617"/>
    </source>
</evidence>